<dbReference type="Gene3D" id="3.80.10.10">
    <property type="entry name" value="Ribonuclease Inhibitor"/>
    <property type="match status" value="1"/>
</dbReference>
<comment type="caution">
    <text evidence="1">The sequence shown here is derived from an EMBL/GenBank/DDBJ whole genome shotgun (WGS) entry which is preliminary data.</text>
</comment>
<dbReference type="InterPro" id="IPR032675">
    <property type="entry name" value="LRR_dom_sf"/>
</dbReference>
<sequence length="268" mass="30816">MPDNVITSILNRLPIKDAVRTDILVRNWRCPIRRKGIEDLTIKNCFRSFPNLLSLDLSYVTFQSCTFWEFIARCPLLEFLKINLVTTNEMKLIEIAKLKNIKKLYLAFGVLNKTPTITSSNIFQLTSLPKLEKLTLDFVECKLLAEANAEKKVPAAFLCSRLKVTQNAIRFDFMSNVMVSFIIEMICGSPNLQMLVTRASYMLSVVPSEFCSFDLDSNTMGPCSFRVLINRPRSDDEKKRIKINWELASKLLKLHRASTTAEIDFLEW</sequence>
<evidence type="ECO:0008006" key="2">
    <source>
        <dbReference type="Google" id="ProtNLM"/>
    </source>
</evidence>
<proteinExistence type="predicted"/>
<accession>A0A6L2JDQ3</accession>
<reference evidence="1" key="1">
    <citation type="journal article" date="2019" name="Sci. Rep.">
        <title>Draft genome of Tanacetum cinerariifolium, the natural source of mosquito coil.</title>
        <authorList>
            <person name="Yamashiro T."/>
            <person name="Shiraishi A."/>
            <person name="Satake H."/>
            <person name="Nakayama K."/>
        </authorList>
    </citation>
    <scope>NUCLEOTIDE SEQUENCE</scope>
</reference>
<organism evidence="1">
    <name type="scientific">Tanacetum cinerariifolium</name>
    <name type="common">Dalmatian daisy</name>
    <name type="synonym">Chrysanthemum cinerariifolium</name>
    <dbReference type="NCBI Taxonomy" id="118510"/>
    <lineage>
        <taxon>Eukaryota</taxon>
        <taxon>Viridiplantae</taxon>
        <taxon>Streptophyta</taxon>
        <taxon>Embryophyta</taxon>
        <taxon>Tracheophyta</taxon>
        <taxon>Spermatophyta</taxon>
        <taxon>Magnoliopsida</taxon>
        <taxon>eudicotyledons</taxon>
        <taxon>Gunneridae</taxon>
        <taxon>Pentapetalae</taxon>
        <taxon>asterids</taxon>
        <taxon>campanulids</taxon>
        <taxon>Asterales</taxon>
        <taxon>Asteraceae</taxon>
        <taxon>Asteroideae</taxon>
        <taxon>Anthemideae</taxon>
        <taxon>Anthemidinae</taxon>
        <taxon>Tanacetum</taxon>
    </lineage>
</organism>
<dbReference type="SUPFAM" id="SSF52047">
    <property type="entry name" value="RNI-like"/>
    <property type="match status" value="1"/>
</dbReference>
<dbReference type="PANTHER" id="PTHR31639:SF312">
    <property type="entry name" value="CYCLIN-LIKE F-BOX"/>
    <property type="match status" value="1"/>
</dbReference>
<dbReference type="EMBL" id="BKCJ010000652">
    <property type="protein sequence ID" value="GEU35081.1"/>
    <property type="molecule type" value="Genomic_DNA"/>
</dbReference>
<name>A0A6L2JDQ3_TANCI</name>
<protein>
    <recommendedName>
        <fullName evidence="2">F-box domain-containing protein</fullName>
    </recommendedName>
</protein>
<dbReference type="AlphaFoldDB" id="A0A6L2JDQ3"/>
<gene>
    <name evidence="1" type="ORF">Tci_007059</name>
</gene>
<evidence type="ECO:0000313" key="1">
    <source>
        <dbReference type="EMBL" id="GEU35081.1"/>
    </source>
</evidence>
<dbReference type="PANTHER" id="PTHR31639">
    <property type="entry name" value="F-BOX PROTEIN-LIKE"/>
    <property type="match status" value="1"/>
</dbReference>